<dbReference type="EMBL" id="KB206474">
    <property type="protein sequence ID" value="ELP91428.1"/>
    <property type="molecule type" value="Genomic_DNA"/>
</dbReference>
<organism evidence="12 13">
    <name type="scientific">Entamoeba invadens IP1</name>
    <dbReference type="NCBI Taxonomy" id="370355"/>
    <lineage>
        <taxon>Eukaryota</taxon>
        <taxon>Amoebozoa</taxon>
        <taxon>Evosea</taxon>
        <taxon>Archamoebae</taxon>
        <taxon>Mastigamoebida</taxon>
        <taxon>Entamoebidae</taxon>
        <taxon>Entamoeba</taxon>
    </lineage>
</organism>
<feature type="coiled-coil region" evidence="10">
    <location>
        <begin position="100"/>
        <end position="127"/>
    </location>
</feature>
<evidence type="ECO:0000256" key="9">
    <source>
        <dbReference type="ARBA" id="ARBA00093307"/>
    </source>
</evidence>
<evidence type="ECO:0000313" key="12">
    <source>
        <dbReference type="EMBL" id="ELP91428.1"/>
    </source>
</evidence>
<dbReference type="OrthoDB" id="30671at2759"/>
<gene>
    <name evidence="12" type="ORF">EIN_155350</name>
</gene>
<dbReference type="AlphaFoldDB" id="A0A0A1UCP2"/>
<evidence type="ECO:0000256" key="5">
    <source>
        <dbReference type="ARBA" id="ARBA00022553"/>
    </source>
</evidence>
<feature type="compositionally biased region" description="Basic and acidic residues" evidence="11">
    <location>
        <begin position="21"/>
        <end position="41"/>
    </location>
</feature>
<keyword evidence="4" id="KW-0158">Chromosome</keyword>
<dbReference type="OMA" id="RNTHNIL"/>
<protein>
    <recommendedName>
        <fullName evidence="3">Coiled-coil domain-containing protein 86</fullName>
    </recommendedName>
</protein>
<evidence type="ECO:0000256" key="6">
    <source>
        <dbReference type="ARBA" id="ARBA00022934"/>
    </source>
</evidence>
<dbReference type="InterPro" id="IPR026570">
    <property type="entry name" value="CCDC86"/>
</dbReference>
<dbReference type="Proteomes" id="UP000014680">
    <property type="component" value="Unassembled WGS sequence"/>
</dbReference>
<keyword evidence="13" id="KW-1185">Reference proteome</keyword>
<accession>A0A0A1UCP2</accession>
<dbReference type="VEuPathDB" id="AmoebaDB:EIN_155350"/>
<reference evidence="12 13" key="1">
    <citation type="submission" date="2012-10" db="EMBL/GenBank/DDBJ databases">
        <authorList>
            <person name="Zafar N."/>
            <person name="Inman J."/>
            <person name="Hall N."/>
            <person name="Lorenzi H."/>
            <person name="Caler E."/>
        </authorList>
    </citation>
    <scope>NUCLEOTIDE SEQUENCE [LARGE SCALE GENOMIC DNA]</scope>
    <source>
        <strain evidence="12 13">IP1</strain>
    </source>
</reference>
<keyword evidence="7 10" id="KW-0175">Coiled coil</keyword>
<evidence type="ECO:0000256" key="7">
    <source>
        <dbReference type="ARBA" id="ARBA00023054"/>
    </source>
</evidence>
<dbReference type="PANTHER" id="PTHR13557">
    <property type="entry name" value="COILED-COIL DOMAIN-CONTAINING PROTEIN 86"/>
    <property type="match status" value="1"/>
</dbReference>
<dbReference type="KEGG" id="eiv:EIN_155350"/>
<evidence type="ECO:0000256" key="2">
    <source>
        <dbReference type="ARBA" id="ARBA00004604"/>
    </source>
</evidence>
<keyword evidence="5" id="KW-0597">Phosphoprotein</keyword>
<dbReference type="GO" id="GO:0005694">
    <property type="term" value="C:chromosome"/>
    <property type="evidence" value="ECO:0007669"/>
    <property type="project" value="UniProtKB-SubCell"/>
</dbReference>
<proteinExistence type="predicted"/>
<sequence>MAEAKVVTEVPKETTSSEQSKPAEKTKQADDLLDASLKEESELSCSQKEVISKPIQSKNVSGRPWKQTHQKRSVNFNVNGAGMSWDEKMAIKARRKIMQKVDAEIMARKEEEEAKRKEARKESIIRKKQNILKNTVVQQVTNKNKIRHMTPKQYKQLKSYHFDEIE</sequence>
<evidence type="ECO:0000256" key="3">
    <source>
        <dbReference type="ARBA" id="ARBA00016738"/>
    </source>
</evidence>
<comment type="subcellular location">
    <subcellularLocation>
        <location evidence="1">Chromosome</location>
    </subcellularLocation>
    <subcellularLocation>
        <location evidence="2">Nucleus</location>
        <location evidence="2">Nucleolus</location>
    </subcellularLocation>
</comment>
<evidence type="ECO:0000256" key="11">
    <source>
        <dbReference type="SAM" id="MobiDB-lite"/>
    </source>
</evidence>
<dbReference type="GO" id="GO:0005730">
    <property type="term" value="C:nucleolus"/>
    <property type="evidence" value="ECO:0007669"/>
    <property type="project" value="UniProtKB-SubCell"/>
</dbReference>
<dbReference type="RefSeq" id="XP_004258199.1">
    <property type="nucleotide sequence ID" value="XM_004258151.1"/>
</dbReference>
<feature type="region of interest" description="Disordered" evidence="11">
    <location>
        <begin position="1"/>
        <end position="73"/>
    </location>
</feature>
<evidence type="ECO:0000256" key="10">
    <source>
        <dbReference type="SAM" id="Coils"/>
    </source>
</evidence>
<evidence type="ECO:0000313" key="13">
    <source>
        <dbReference type="Proteomes" id="UP000014680"/>
    </source>
</evidence>
<dbReference type="GeneID" id="14890245"/>
<evidence type="ECO:0000256" key="8">
    <source>
        <dbReference type="ARBA" id="ARBA00023242"/>
    </source>
</evidence>
<name>A0A0A1UCP2_ENTIV</name>
<dbReference type="PANTHER" id="PTHR13557:SF1">
    <property type="entry name" value="COILED-COIL DOMAIN-CONTAINING PROTEIN 86"/>
    <property type="match status" value="1"/>
</dbReference>
<keyword evidence="6" id="KW-0164">Citrullination</keyword>
<keyword evidence="8" id="KW-0539">Nucleus</keyword>
<evidence type="ECO:0000256" key="1">
    <source>
        <dbReference type="ARBA" id="ARBA00004286"/>
    </source>
</evidence>
<feature type="compositionally biased region" description="Polar residues" evidence="11">
    <location>
        <begin position="43"/>
        <end position="60"/>
    </location>
</feature>
<comment type="function">
    <text evidence="9">Required for proper chromosome segregation during mitosis and error-free mitotic progression.</text>
</comment>
<evidence type="ECO:0000256" key="4">
    <source>
        <dbReference type="ARBA" id="ARBA00022454"/>
    </source>
</evidence>